<evidence type="ECO:0000256" key="5">
    <source>
        <dbReference type="ARBA" id="ARBA00022842"/>
    </source>
</evidence>
<dbReference type="InterPro" id="IPR029063">
    <property type="entry name" value="SAM-dependent_MTases_sf"/>
</dbReference>
<keyword evidence="3" id="KW-0808">Transferase</keyword>
<dbReference type="OrthoDB" id="1523883at2759"/>
<dbReference type="STRING" id="4097.A0A1S4BYW7"/>
<comment type="similarity">
    <text evidence="1">Belongs to the methyltransferase superfamily. Type-7 methyltransferase family.</text>
</comment>
<dbReference type="Gene3D" id="3.40.50.150">
    <property type="entry name" value="Vaccinia Virus protein VP39"/>
    <property type="match status" value="1"/>
</dbReference>
<accession>A0A1S4BYW7</accession>
<reference evidence="6" key="1">
    <citation type="journal article" date="2014" name="Nat. Commun.">
        <title>The tobacco genome sequence and its comparison with those of tomato and potato.</title>
        <authorList>
            <person name="Sierro N."/>
            <person name="Battey J.N."/>
            <person name="Ouadi S."/>
            <person name="Bakaher N."/>
            <person name="Bovet L."/>
            <person name="Willig A."/>
            <person name="Goepfert S."/>
            <person name="Peitsch M.C."/>
            <person name="Ivanov N.V."/>
        </authorList>
    </citation>
    <scope>NUCLEOTIDE SEQUENCE [LARGE SCALE GENOMIC DNA]</scope>
</reference>
<keyword evidence="6" id="KW-1185">Reference proteome</keyword>
<dbReference type="GO" id="GO:0008757">
    <property type="term" value="F:S-adenosylmethionine-dependent methyltransferase activity"/>
    <property type="evidence" value="ECO:0000318"/>
    <property type="project" value="GO_Central"/>
</dbReference>
<dbReference type="GeneID" id="107813245"/>
<dbReference type="KEGG" id="nta:107813245"/>
<dbReference type="RefSeq" id="XP_016493974.1">
    <property type="nucleotide sequence ID" value="XM_016638488.2"/>
</dbReference>
<dbReference type="RefSeq" id="XP_016493974.1">
    <property type="nucleotide sequence ID" value="XM_016638488.1"/>
</dbReference>
<dbReference type="SMR" id="A0A1S4BYW7"/>
<proteinExistence type="inferred from homology"/>
<dbReference type="PaxDb" id="4097-A0A1S4BYW7"/>
<dbReference type="Pfam" id="PF03492">
    <property type="entry name" value="Methyltransf_7"/>
    <property type="match status" value="1"/>
</dbReference>
<keyword evidence="5" id="KW-0460">Magnesium</keyword>
<dbReference type="Proteomes" id="UP000790787">
    <property type="component" value="Chromosome 9"/>
</dbReference>
<dbReference type="GO" id="GO:0032259">
    <property type="term" value="P:methylation"/>
    <property type="evidence" value="ECO:0000318"/>
    <property type="project" value="GO_Central"/>
</dbReference>
<dbReference type="InterPro" id="IPR005299">
    <property type="entry name" value="MeTrfase_7"/>
</dbReference>
<evidence type="ECO:0000313" key="7">
    <source>
        <dbReference type="RefSeq" id="XP_016493974.1"/>
    </source>
</evidence>
<protein>
    <submittedName>
        <fullName evidence="7">Loganic acid O-methyltransferase-like</fullName>
    </submittedName>
    <submittedName>
        <fullName evidence="7">Probable S-adenosylmethionine-dependent methyltransferase At5g38100</fullName>
    </submittedName>
</protein>
<sequence length="359" mass="39578">MADSKASSLLKPLPMKGGDGTYSYSKNSTYQREGLMVTKEAVNEAISKLLDISNTSSTIRIADLGCSIGPNTYIAVQNLIEAVQKKYALKGFSTTEFQVFFNDVATNDFNTLFASLPPENHYFAAGVPGSFYSRLFPESSIDIVHASYALCWLSQVPIEVENKEWNRGKIFYSTSSDEVAEAYAAQFAKDVNNFLNARAKEIVVGGLLILVTPAIPQGFHRSKSAIGFAFDAIGSALMDMANDGIISEAQVDSFNLPYYITTPNEMVKLVERNDCFSIEIMKTPDPFVSKNQPINAKENSDHLRAAFECLIADHFGSSVVDQLFERIDQNEGLYSKLDASYSKVLLLLALKRKPSKGQN</sequence>
<dbReference type="AlphaFoldDB" id="A0A1S4BYW7"/>
<gene>
    <name evidence="7" type="primary">LOC107813245</name>
</gene>
<name>A0A1S4BYW7_TOBAC</name>
<evidence type="ECO:0000256" key="2">
    <source>
        <dbReference type="ARBA" id="ARBA00022603"/>
    </source>
</evidence>
<evidence type="ECO:0000256" key="4">
    <source>
        <dbReference type="ARBA" id="ARBA00022723"/>
    </source>
</evidence>
<dbReference type="Gene3D" id="1.10.1200.270">
    <property type="entry name" value="Methyltransferase, alpha-helical capping domain"/>
    <property type="match status" value="1"/>
</dbReference>
<reference evidence="7" key="2">
    <citation type="submission" date="2025-08" db="UniProtKB">
        <authorList>
            <consortium name="RefSeq"/>
        </authorList>
    </citation>
    <scope>IDENTIFICATION</scope>
    <source>
        <tissue evidence="7">Leaf</tissue>
    </source>
</reference>
<evidence type="ECO:0000256" key="3">
    <source>
        <dbReference type="ARBA" id="ARBA00022679"/>
    </source>
</evidence>
<organism evidence="6 7">
    <name type="scientific">Nicotiana tabacum</name>
    <name type="common">Common tobacco</name>
    <dbReference type="NCBI Taxonomy" id="4097"/>
    <lineage>
        <taxon>Eukaryota</taxon>
        <taxon>Viridiplantae</taxon>
        <taxon>Streptophyta</taxon>
        <taxon>Embryophyta</taxon>
        <taxon>Tracheophyta</taxon>
        <taxon>Spermatophyta</taxon>
        <taxon>Magnoliopsida</taxon>
        <taxon>eudicotyledons</taxon>
        <taxon>Gunneridae</taxon>
        <taxon>Pentapetalae</taxon>
        <taxon>asterids</taxon>
        <taxon>lamiids</taxon>
        <taxon>Solanales</taxon>
        <taxon>Solanaceae</taxon>
        <taxon>Nicotianoideae</taxon>
        <taxon>Nicotianeae</taxon>
        <taxon>Nicotiana</taxon>
    </lineage>
</organism>
<evidence type="ECO:0000256" key="1">
    <source>
        <dbReference type="ARBA" id="ARBA00007967"/>
    </source>
</evidence>
<dbReference type="InterPro" id="IPR042086">
    <property type="entry name" value="MeTrfase_capping"/>
</dbReference>
<keyword evidence="2 7" id="KW-0489">Methyltransferase</keyword>
<dbReference type="SUPFAM" id="SSF53335">
    <property type="entry name" value="S-adenosyl-L-methionine-dependent methyltransferases"/>
    <property type="match status" value="1"/>
</dbReference>
<keyword evidence="4" id="KW-0479">Metal-binding</keyword>
<evidence type="ECO:0000313" key="6">
    <source>
        <dbReference type="Proteomes" id="UP000790787"/>
    </source>
</evidence>
<dbReference type="GO" id="GO:0046872">
    <property type="term" value="F:metal ion binding"/>
    <property type="evidence" value="ECO:0007669"/>
    <property type="project" value="UniProtKB-KW"/>
</dbReference>
<dbReference type="PANTHER" id="PTHR31009">
    <property type="entry name" value="S-ADENOSYL-L-METHIONINE:CARBOXYL METHYLTRANSFERASE FAMILY PROTEIN"/>
    <property type="match status" value="1"/>
</dbReference>